<name>A0A060DGH5_9PROT</name>
<geneLocation type="plasmid" evidence="1 2">
    <name>AbAZ39_p1</name>
</geneLocation>
<dbReference type="KEGG" id="abq:ABAZ39_15210"/>
<evidence type="ECO:0000313" key="1">
    <source>
        <dbReference type="EMBL" id="AIB13301.1"/>
    </source>
</evidence>
<evidence type="ECO:0000313" key="2">
    <source>
        <dbReference type="Proteomes" id="UP000027186"/>
    </source>
</evidence>
<organism evidence="1 2">
    <name type="scientific">Azospirillum argentinense</name>
    <dbReference type="NCBI Taxonomy" id="2970906"/>
    <lineage>
        <taxon>Bacteria</taxon>
        <taxon>Pseudomonadati</taxon>
        <taxon>Pseudomonadota</taxon>
        <taxon>Alphaproteobacteria</taxon>
        <taxon>Rhodospirillales</taxon>
        <taxon>Azospirillaceae</taxon>
        <taxon>Azospirillum</taxon>
    </lineage>
</organism>
<dbReference type="AlphaFoldDB" id="A0A060DGH5"/>
<protein>
    <submittedName>
        <fullName evidence="1">Uncharacterized protein</fullName>
    </submittedName>
</protein>
<proteinExistence type="predicted"/>
<dbReference type="EMBL" id="CP007794">
    <property type="protein sequence ID" value="AIB13301.1"/>
    <property type="molecule type" value="Genomic_DNA"/>
</dbReference>
<sequence length="118" mass="12395">MKRGKRRGKARGSGTLAADITRDFTRGMVATGLLTAVQDRWVTGAEAPAPRTILRHGLQGGAALAAASVAADALRNRDYARLALAVTAGAAGVVMIEHLLNPAEEPPQERPKHEDPHG</sequence>
<keyword evidence="1" id="KW-0614">Plasmid</keyword>
<dbReference type="RefSeq" id="WP_081863064.1">
    <property type="nucleotide sequence ID" value="NZ_CP007794.1"/>
</dbReference>
<reference evidence="1 2" key="1">
    <citation type="journal article" date="2014" name="Genome Announc.">
        <title>Complete Genome Sequence of the Model Rhizosphere Strain Azospirillum brasilense Az39, Successfully Applied in Agriculture.</title>
        <authorList>
            <person name="Rivera D."/>
            <person name="Revale S."/>
            <person name="Molina R."/>
            <person name="Gualpa J."/>
            <person name="Puente M."/>
            <person name="Maroniche G."/>
            <person name="Paris G."/>
            <person name="Baker D."/>
            <person name="Clavijo B."/>
            <person name="McLay K."/>
            <person name="Spaepen S."/>
            <person name="Perticari A."/>
            <person name="Vazquez M."/>
            <person name="Wisniewski-Dye F."/>
            <person name="Watkins C."/>
            <person name="Martinez-Abarca F."/>
            <person name="Vanderleyden J."/>
            <person name="Cassan F."/>
        </authorList>
    </citation>
    <scope>NUCLEOTIDE SEQUENCE [LARGE SCALE GENOMIC DNA]</scope>
    <source>
        <strain evidence="1 2">Az39</strain>
        <plasmid evidence="1">AbAZ39_p1</plasmid>
    </source>
</reference>
<dbReference type="Proteomes" id="UP000027186">
    <property type="component" value="Plasmid AbAZ39_p1"/>
</dbReference>
<accession>A0A060DGH5</accession>
<gene>
    <name evidence="1" type="ORF">ABAZ39_15210</name>
</gene>